<evidence type="ECO:0000256" key="2">
    <source>
        <dbReference type="SAM" id="SignalP"/>
    </source>
</evidence>
<dbReference type="EMBL" id="NOUV01000028">
    <property type="protein sequence ID" value="PDX85489.1"/>
    <property type="molecule type" value="Genomic_DNA"/>
</dbReference>
<name>A0A2A7B293_9FIRM</name>
<gene>
    <name evidence="3" type="ORF">CHR60_14690</name>
</gene>
<protein>
    <recommendedName>
        <fullName evidence="5">Secreted protein</fullName>
    </recommendedName>
</protein>
<dbReference type="Proteomes" id="UP000220904">
    <property type="component" value="Unassembled WGS sequence"/>
</dbReference>
<evidence type="ECO:0008006" key="5">
    <source>
        <dbReference type="Google" id="ProtNLM"/>
    </source>
</evidence>
<organism evidence="3 4">
    <name type="scientific">Faecalibacterium prausnitzii</name>
    <dbReference type="NCBI Taxonomy" id="853"/>
    <lineage>
        <taxon>Bacteria</taxon>
        <taxon>Bacillati</taxon>
        <taxon>Bacillota</taxon>
        <taxon>Clostridia</taxon>
        <taxon>Eubacteriales</taxon>
        <taxon>Oscillospiraceae</taxon>
        <taxon>Faecalibacterium</taxon>
    </lineage>
</organism>
<feature type="region of interest" description="Disordered" evidence="1">
    <location>
        <begin position="26"/>
        <end position="64"/>
    </location>
</feature>
<dbReference type="AlphaFoldDB" id="A0A2A7B293"/>
<feature type="chain" id="PRO_5044572916" description="Secreted protein" evidence="2">
    <location>
        <begin position="25"/>
        <end position="64"/>
    </location>
</feature>
<feature type="signal peptide" evidence="2">
    <location>
        <begin position="1"/>
        <end position="24"/>
    </location>
</feature>
<dbReference type="RefSeq" id="WP_097793638.1">
    <property type="nucleotide sequence ID" value="NZ_CABVEJ010000005.1"/>
</dbReference>
<dbReference type="OrthoDB" id="1856250at2"/>
<evidence type="ECO:0000256" key="1">
    <source>
        <dbReference type="SAM" id="MobiDB-lite"/>
    </source>
</evidence>
<reference evidence="3 4" key="1">
    <citation type="journal article" date="2017" name="Front. Microbiol.">
        <title>New Insights into the Diversity of the Genus Faecalibacterium.</title>
        <authorList>
            <person name="Benevides L."/>
            <person name="Burman S."/>
            <person name="Martin R."/>
            <person name="Robert V."/>
            <person name="Thomas M."/>
            <person name="Miquel S."/>
            <person name="Chain F."/>
            <person name="Sokol H."/>
            <person name="Bermudez-Humaran L.G."/>
            <person name="Morrison M."/>
            <person name="Langella P."/>
            <person name="Azevedo V.A."/>
            <person name="Chatel J.M."/>
            <person name="Soares S."/>
        </authorList>
    </citation>
    <scope>NUCLEOTIDE SEQUENCE [LARGE SCALE GENOMIC DNA]</scope>
    <source>
        <strain evidence="3 4">AHMP21</strain>
    </source>
</reference>
<accession>A0A2A7B293</accession>
<proteinExistence type="predicted"/>
<evidence type="ECO:0000313" key="3">
    <source>
        <dbReference type="EMBL" id="PDX85489.1"/>
    </source>
</evidence>
<sequence>MKRLFTLITSIVLATSLLAVPCFAAEPEDLPTPQTGVTETEQPEDPDESGMQLYDAFPGGGEAL</sequence>
<keyword evidence="2" id="KW-0732">Signal</keyword>
<evidence type="ECO:0000313" key="4">
    <source>
        <dbReference type="Proteomes" id="UP000220904"/>
    </source>
</evidence>
<comment type="caution">
    <text evidence="3">The sequence shown here is derived from an EMBL/GenBank/DDBJ whole genome shotgun (WGS) entry which is preliminary data.</text>
</comment>